<organism evidence="2 3">
    <name type="scientific">Pedobacter quisquiliarum</name>
    <dbReference type="NCBI Taxonomy" id="1834438"/>
    <lineage>
        <taxon>Bacteria</taxon>
        <taxon>Pseudomonadati</taxon>
        <taxon>Bacteroidota</taxon>
        <taxon>Sphingobacteriia</taxon>
        <taxon>Sphingobacteriales</taxon>
        <taxon>Sphingobacteriaceae</taxon>
        <taxon>Pedobacter</taxon>
    </lineage>
</organism>
<dbReference type="EMBL" id="BMIL01000003">
    <property type="protein sequence ID" value="GGC59970.1"/>
    <property type="molecule type" value="Genomic_DNA"/>
</dbReference>
<name>A0A916XBN1_9SPHI</name>
<evidence type="ECO:0000256" key="1">
    <source>
        <dbReference type="SAM" id="MobiDB-lite"/>
    </source>
</evidence>
<evidence type="ECO:0000313" key="3">
    <source>
        <dbReference type="Proteomes" id="UP000651668"/>
    </source>
</evidence>
<dbReference type="AlphaFoldDB" id="A0A916XBN1"/>
<feature type="region of interest" description="Disordered" evidence="1">
    <location>
        <begin position="33"/>
        <end position="97"/>
    </location>
</feature>
<feature type="compositionally biased region" description="Acidic residues" evidence="1">
    <location>
        <begin position="64"/>
        <end position="75"/>
    </location>
</feature>
<evidence type="ECO:0000313" key="2">
    <source>
        <dbReference type="EMBL" id="GGC59970.1"/>
    </source>
</evidence>
<proteinExistence type="predicted"/>
<dbReference type="Proteomes" id="UP000651668">
    <property type="component" value="Unassembled WGS sequence"/>
</dbReference>
<sequence>MCDAAHPFAKRFDVQGHVFFNLGEVLDQHTHLVDEEETYGTNDNDQHEQAEDDGNGFRNFVSAEEAEEREQDQADEEGHQQWHDDVSADHQDGNYEH</sequence>
<accession>A0A916XBN1</accession>
<keyword evidence="3" id="KW-1185">Reference proteome</keyword>
<protein>
    <submittedName>
        <fullName evidence="2">Uncharacterized protein</fullName>
    </submittedName>
</protein>
<gene>
    <name evidence="2" type="ORF">GCM10011387_12000</name>
</gene>
<reference evidence="2" key="1">
    <citation type="journal article" date="2014" name="Int. J. Syst. Evol. Microbiol.">
        <title>Complete genome sequence of Corynebacterium casei LMG S-19264T (=DSM 44701T), isolated from a smear-ripened cheese.</title>
        <authorList>
            <consortium name="US DOE Joint Genome Institute (JGI-PGF)"/>
            <person name="Walter F."/>
            <person name="Albersmeier A."/>
            <person name="Kalinowski J."/>
            <person name="Ruckert C."/>
        </authorList>
    </citation>
    <scope>NUCLEOTIDE SEQUENCE</scope>
    <source>
        <strain evidence="2">CGMCC 1.15343</strain>
    </source>
</reference>
<reference evidence="2" key="2">
    <citation type="submission" date="2020-09" db="EMBL/GenBank/DDBJ databases">
        <authorList>
            <person name="Sun Q."/>
            <person name="Zhou Y."/>
        </authorList>
    </citation>
    <scope>NUCLEOTIDE SEQUENCE</scope>
    <source>
        <strain evidence="2">CGMCC 1.15343</strain>
    </source>
</reference>
<comment type="caution">
    <text evidence="2">The sequence shown here is derived from an EMBL/GenBank/DDBJ whole genome shotgun (WGS) entry which is preliminary data.</text>
</comment>
<feature type="compositionally biased region" description="Basic and acidic residues" evidence="1">
    <location>
        <begin position="76"/>
        <end position="97"/>
    </location>
</feature>